<evidence type="ECO:0008006" key="3">
    <source>
        <dbReference type="Google" id="ProtNLM"/>
    </source>
</evidence>
<sequence length="531" mass="56172">MTSPAAKAPTTVDPVPCLAVPPLSDAARHDANARLARPTRAINHVIAYGQSLSSGWEGWPALSVVPHHDSLMLGGSVRPRNEAAPRWQPVGDATFLPLIATVQPVGEGGLMTPEQVAALQPRASPLGETVLEGALNTWRARMLAMPGATPGANRLLASTCGVGGRSLEQLSKGAAPELFNRLRDCATAAKQAAATAGHDYGVTALLFLQGEHNNWGLNGSTADRIAYKALLRRFRDDFLDDVAVGIAGQATPSAMFMYQTGAAYSNETMSVPQAQLETALEVPGCFLAAPVYPVTDKGGHLDANGYRWLGVQFGKVMHRVLTLGEDWKPLHPLRAVLDDRSLRVTFHVPVPPLAWGRPFIGHRAAEIADKGFSVVDDAGVVPILSVELDGADAVRITLERTPGPEAVLRYAARRTAGRGCLHDSDDDTAEACYAFDADSGHYPSAEIPELVGRPYPLMNWCVGFALPIPPEPPSIVAHAPAALPEPPPAAEPPVTAATSAAWDILLGAGDVPVPAPRVGKVRQLLARLRGS</sequence>
<proteinExistence type="predicted"/>
<dbReference type="AlphaFoldDB" id="A0AA41YRN2"/>
<accession>A0AA41YRN2</accession>
<dbReference type="GO" id="GO:0016788">
    <property type="term" value="F:hydrolase activity, acting on ester bonds"/>
    <property type="evidence" value="ECO:0007669"/>
    <property type="project" value="UniProtKB-ARBA"/>
</dbReference>
<evidence type="ECO:0000313" key="1">
    <source>
        <dbReference type="EMBL" id="MCW3475343.1"/>
    </source>
</evidence>
<dbReference type="RefSeq" id="WP_264714056.1">
    <property type="nucleotide sequence ID" value="NZ_JAPDNT010000008.1"/>
</dbReference>
<dbReference type="Gene3D" id="3.40.50.1110">
    <property type="entry name" value="SGNH hydrolase"/>
    <property type="match status" value="1"/>
</dbReference>
<reference evidence="1" key="1">
    <citation type="submission" date="2022-09" db="EMBL/GenBank/DDBJ databases">
        <title>Rhodovastum sp. nov. RN2-1 isolated from soil in Seongnam, South Korea.</title>
        <authorList>
            <person name="Le N.T."/>
        </authorList>
    </citation>
    <scope>NUCLEOTIDE SEQUENCE</scope>
    <source>
        <strain evidence="1">RN2-1</strain>
    </source>
</reference>
<gene>
    <name evidence="1" type="ORF">OL599_12240</name>
</gene>
<organism evidence="1 2">
    <name type="scientific">Limobrevibacterium gyesilva</name>
    <dbReference type="NCBI Taxonomy" id="2991712"/>
    <lineage>
        <taxon>Bacteria</taxon>
        <taxon>Pseudomonadati</taxon>
        <taxon>Pseudomonadota</taxon>
        <taxon>Alphaproteobacteria</taxon>
        <taxon>Acetobacterales</taxon>
        <taxon>Acetobacteraceae</taxon>
        <taxon>Limobrevibacterium</taxon>
    </lineage>
</organism>
<name>A0AA41YRN2_9PROT</name>
<reference evidence="1" key="2">
    <citation type="submission" date="2022-10" db="EMBL/GenBank/DDBJ databases">
        <authorList>
            <person name="Trinh H.N."/>
        </authorList>
    </citation>
    <scope>NUCLEOTIDE SEQUENCE</scope>
    <source>
        <strain evidence="1">RN2-1</strain>
    </source>
</reference>
<dbReference type="InterPro" id="IPR036514">
    <property type="entry name" value="SGNH_hydro_sf"/>
</dbReference>
<evidence type="ECO:0000313" key="2">
    <source>
        <dbReference type="Proteomes" id="UP001165679"/>
    </source>
</evidence>
<dbReference type="EMBL" id="JAPDNT010000008">
    <property type="protein sequence ID" value="MCW3475343.1"/>
    <property type="molecule type" value="Genomic_DNA"/>
</dbReference>
<keyword evidence="2" id="KW-1185">Reference proteome</keyword>
<comment type="caution">
    <text evidence="1">The sequence shown here is derived from an EMBL/GenBank/DDBJ whole genome shotgun (WGS) entry which is preliminary data.</text>
</comment>
<dbReference type="SUPFAM" id="SSF52266">
    <property type="entry name" value="SGNH hydrolase"/>
    <property type="match status" value="1"/>
</dbReference>
<protein>
    <recommendedName>
        <fullName evidence="3">Sialate O-acetylesterase domain-containing protein</fullName>
    </recommendedName>
</protein>
<dbReference type="Proteomes" id="UP001165679">
    <property type="component" value="Unassembled WGS sequence"/>
</dbReference>